<dbReference type="GO" id="GO:0004674">
    <property type="term" value="F:protein serine/threonine kinase activity"/>
    <property type="evidence" value="ECO:0007669"/>
    <property type="project" value="UniProtKB-KW"/>
</dbReference>
<evidence type="ECO:0000256" key="1">
    <source>
        <dbReference type="ARBA" id="ARBA00022679"/>
    </source>
</evidence>
<evidence type="ECO:0000256" key="4">
    <source>
        <dbReference type="ARBA" id="ARBA00022840"/>
    </source>
</evidence>
<dbReference type="CDD" id="cd14014">
    <property type="entry name" value="STKc_PknB_like"/>
    <property type="match status" value="1"/>
</dbReference>
<evidence type="ECO:0000256" key="2">
    <source>
        <dbReference type="ARBA" id="ARBA00022741"/>
    </source>
</evidence>
<accession>A0A1I1T779</accession>
<dbReference type="Gene3D" id="1.10.510.10">
    <property type="entry name" value="Transferase(Phosphotransferase) domain 1"/>
    <property type="match status" value="1"/>
</dbReference>
<keyword evidence="3 7" id="KW-0418">Kinase</keyword>
<feature type="compositionally biased region" description="Low complexity" evidence="5">
    <location>
        <begin position="578"/>
        <end position="604"/>
    </location>
</feature>
<keyword evidence="1" id="KW-0808">Transferase</keyword>
<proteinExistence type="predicted"/>
<evidence type="ECO:0000313" key="7">
    <source>
        <dbReference type="EMBL" id="SFD54479.1"/>
    </source>
</evidence>
<feature type="compositionally biased region" description="Low complexity" evidence="5">
    <location>
        <begin position="456"/>
        <end position="469"/>
    </location>
</feature>
<dbReference type="AlphaFoldDB" id="A0A1I1T779"/>
<dbReference type="OrthoDB" id="9801841at2"/>
<dbReference type="PANTHER" id="PTHR43289">
    <property type="entry name" value="MITOGEN-ACTIVATED PROTEIN KINASE KINASE KINASE 20-RELATED"/>
    <property type="match status" value="1"/>
</dbReference>
<dbReference type="GO" id="GO:0005524">
    <property type="term" value="F:ATP binding"/>
    <property type="evidence" value="ECO:0007669"/>
    <property type="project" value="UniProtKB-KW"/>
</dbReference>
<evidence type="ECO:0000313" key="8">
    <source>
        <dbReference type="Proteomes" id="UP000199400"/>
    </source>
</evidence>
<reference evidence="8" key="1">
    <citation type="submission" date="2016-10" db="EMBL/GenBank/DDBJ databases">
        <authorList>
            <person name="Varghese N."/>
            <person name="Submissions S."/>
        </authorList>
    </citation>
    <scope>NUCLEOTIDE SEQUENCE [LARGE SCALE GENOMIC DNA]</scope>
    <source>
        <strain evidence="8">ATCC 25963</strain>
    </source>
</reference>
<feature type="domain" description="Protein kinase" evidence="6">
    <location>
        <begin position="26"/>
        <end position="299"/>
    </location>
</feature>
<evidence type="ECO:0000259" key="6">
    <source>
        <dbReference type="PROSITE" id="PS50011"/>
    </source>
</evidence>
<evidence type="ECO:0000256" key="3">
    <source>
        <dbReference type="ARBA" id="ARBA00022777"/>
    </source>
</evidence>
<keyword evidence="2" id="KW-0547">Nucleotide-binding</keyword>
<dbReference type="STRING" id="54.SAMN02745121_00532"/>
<keyword evidence="7" id="KW-0723">Serine/threonine-protein kinase</keyword>
<evidence type="ECO:0000256" key="5">
    <source>
        <dbReference type="SAM" id="MobiDB-lite"/>
    </source>
</evidence>
<gene>
    <name evidence="7" type="ORF">SAMN02745121_00532</name>
</gene>
<protein>
    <submittedName>
        <fullName evidence="7">Serine/threonine protein kinase</fullName>
    </submittedName>
</protein>
<feature type="compositionally biased region" description="Pro residues" evidence="5">
    <location>
        <begin position="550"/>
        <end position="562"/>
    </location>
</feature>
<dbReference type="SUPFAM" id="SSF56112">
    <property type="entry name" value="Protein kinase-like (PK-like)"/>
    <property type="match status" value="1"/>
</dbReference>
<dbReference type="InterPro" id="IPR000719">
    <property type="entry name" value="Prot_kinase_dom"/>
</dbReference>
<keyword evidence="8" id="KW-1185">Reference proteome</keyword>
<dbReference type="EMBL" id="FOMX01000002">
    <property type="protein sequence ID" value="SFD54479.1"/>
    <property type="molecule type" value="Genomic_DNA"/>
</dbReference>
<dbReference type="Pfam" id="PF00069">
    <property type="entry name" value="Pkinase"/>
    <property type="match status" value="1"/>
</dbReference>
<feature type="compositionally biased region" description="Low complexity" evidence="5">
    <location>
        <begin position="518"/>
        <end position="537"/>
    </location>
</feature>
<name>A0A1I1T779_9BACT</name>
<dbReference type="RefSeq" id="WP_096334239.1">
    <property type="nucleotide sequence ID" value="NZ_FOMX01000002.1"/>
</dbReference>
<dbReference type="Proteomes" id="UP000199400">
    <property type="component" value="Unassembled WGS sequence"/>
</dbReference>
<feature type="region of interest" description="Disordered" evidence="5">
    <location>
        <begin position="456"/>
        <end position="625"/>
    </location>
</feature>
<feature type="region of interest" description="Disordered" evidence="5">
    <location>
        <begin position="381"/>
        <end position="408"/>
    </location>
</feature>
<dbReference type="InterPro" id="IPR011009">
    <property type="entry name" value="Kinase-like_dom_sf"/>
</dbReference>
<dbReference type="Gene3D" id="3.30.200.20">
    <property type="entry name" value="Phosphorylase Kinase, domain 1"/>
    <property type="match status" value="1"/>
</dbReference>
<dbReference type="PROSITE" id="PS50011">
    <property type="entry name" value="PROTEIN_KINASE_DOM"/>
    <property type="match status" value="1"/>
</dbReference>
<keyword evidence="4" id="KW-0067">ATP-binding</keyword>
<feature type="compositionally biased region" description="Pro residues" evidence="5">
    <location>
        <begin position="615"/>
        <end position="625"/>
    </location>
</feature>
<dbReference type="PANTHER" id="PTHR43289:SF6">
    <property type="entry name" value="SERINE_THREONINE-PROTEIN KINASE NEKL-3"/>
    <property type="match status" value="1"/>
</dbReference>
<dbReference type="SMART" id="SM00220">
    <property type="entry name" value="S_TKc"/>
    <property type="match status" value="1"/>
</dbReference>
<organism evidence="7 8">
    <name type="scientific">Nannocystis exedens</name>
    <dbReference type="NCBI Taxonomy" id="54"/>
    <lineage>
        <taxon>Bacteria</taxon>
        <taxon>Pseudomonadati</taxon>
        <taxon>Myxococcota</taxon>
        <taxon>Polyangia</taxon>
        <taxon>Nannocystales</taxon>
        <taxon>Nannocystaceae</taxon>
        <taxon>Nannocystis</taxon>
    </lineage>
</organism>
<sequence>MASTDDSLRADGLMTSGPGVILGGRYRLASRLGCDALGELMRGEDLELGRPIAVRFVPPELNSGDELVARLELRRSRNLRLPRGEVPLLADLVDLLDLGHDERGRLYVVTDVFPVASLADELARQGPPPWQRLRALLVRACQIVHLSHEHGMIRQDLSTSSLYPVRDKNDPGTLKVVSPGLLVASGGRVWSCVEPRAALRLARYAAPEQISTGVIDRRTDVYALGVILYECLTGRVPFVDPRPAHVLAAHLITPPAPFPAAVRRRIPAELEAIVLRALAKSPDDRWPTVMALANAMAAIEVGRLQFSGTLDTGDADDFTEYLAPQTSAISMRVDRARLSGRAGLVPVSDAAGTGEHALRDILDASDSNAALSGTAASIHDSAPTLPYGRASESGARWSAPPSEPRSRRLSPRRLVPLLVAAGLCLVTAGIVSGTLRPAAVRPASGGSLDGAVALASPRPAAKSPPGSAAGRMGPVIPASTLKPPPDPEGPCIDPHHLACAGTDDPAASLGAPADPRRPATSPATAAESAAALHGPAAATPPLPGLASPAADPPGSRPSPPVAAPSQASPSVPPGDSRGPAAGRPSAARPKPAPMPRKAAPGAKPSGNAGGELPDPAAPPPAAAAP</sequence>